<dbReference type="RefSeq" id="WP_103082420.1">
    <property type="nucleotide sequence ID" value="NZ_CP021850.1"/>
</dbReference>
<dbReference type="Proteomes" id="UP000236151">
    <property type="component" value="Unassembled WGS sequence"/>
</dbReference>
<dbReference type="OrthoDB" id="2989236at2"/>
<organism evidence="2 3">
    <name type="scientific">Clostridium thermosuccinogenes</name>
    <dbReference type="NCBI Taxonomy" id="84032"/>
    <lineage>
        <taxon>Bacteria</taxon>
        <taxon>Bacillati</taxon>
        <taxon>Bacillota</taxon>
        <taxon>Clostridia</taxon>
        <taxon>Eubacteriales</taxon>
        <taxon>Clostridiaceae</taxon>
        <taxon>Clostridium</taxon>
    </lineage>
</organism>
<evidence type="ECO:0000313" key="3">
    <source>
        <dbReference type="Proteomes" id="UP000236151"/>
    </source>
</evidence>
<protein>
    <submittedName>
        <fullName evidence="2">Sporulation protein YqfC</fullName>
    </submittedName>
</protein>
<reference evidence="3" key="1">
    <citation type="submission" date="2017-06" db="EMBL/GenBank/DDBJ databases">
        <title>Investigating the central metabolism of Clostridium thermosuccinogenes.</title>
        <authorList>
            <person name="Koendjbiharie J.G."/>
            <person name="Van Kranenburg R."/>
            <person name="Vriesendorp B."/>
        </authorList>
    </citation>
    <scope>NUCLEOTIDE SEQUENCE [LARGE SCALE GENOMIC DNA]</scope>
    <source>
        <strain evidence="3">DSM 5806</strain>
    </source>
</reference>
<proteinExistence type="predicted"/>
<name>A0A2K2FA60_9CLOT</name>
<accession>A0A2K2FA60</accession>
<dbReference type="Pfam" id="PF07873">
    <property type="entry name" value="YabP"/>
    <property type="match status" value="1"/>
</dbReference>
<dbReference type="EMBL" id="NIOJ01000043">
    <property type="protein sequence ID" value="PNT96888.1"/>
    <property type="molecule type" value="Genomic_DNA"/>
</dbReference>
<gene>
    <name evidence="2" type="primary">yqfC</name>
    <name evidence="2" type="ORF">CDQ84_14330</name>
</gene>
<evidence type="ECO:0000313" key="2">
    <source>
        <dbReference type="EMBL" id="PNT96888.1"/>
    </source>
</evidence>
<dbReference type="NCBIfam" id="TIGR02856">
    <property type="entry name" value="spore_yqfC"/>
    <property type="match status" value="1"/>
</dbReference>
<sequence length="106" mass="12038">MPQDRKKQNKRKKKEKEPGAGLKEKVTEILELPKEVILDLPKITLVGAGNLILENYKGIIEYSEERVRINTSIGIVKITGSRLVIKEITSEDIMVDGDIESFEFLK</sequence>
<feature type="region of interest" description="Disordered" evidence="1">
    <location>
        <begin position="1"/>
        <end position="20"/>
    </location>
</feature>
<evidence type="ECO:0000256" key="1">
    <source>
        <dbReference type="SAM" id="MobiDB-lite"/>
    </source>
</evidence>
<dbReference type="AlphaFoldDB" id="A0A2K2FA60"/>
<keyword evidence="3" id="KW-1185">Reference proteome</keyword>
<dbReference type="InterPro" id="IPR022476">
    <property type="entry name" value="Spore_YabP/YqfC"/>
</dbReference>
<dbReference type="KEGG" id="cthd:CDO33_08020"/>
<dbReference type="InterPro" id="IPR022477">
    <property type="entry name" value="Spore_YqfC"/>
</dbReference>
<comment type="caution">
    <text evidence="2">The sequence shown here is derived from an EMBL/GenBank/DDBJ whole genome shotgun (WGS) entry which is preliminary data.</text>
</comment>